<protein>
    <recommendedName>
        <fullName evidence="4">polynucleotide adenylyltransferase</fullName>
        <ecNumber evidence="4">2.7.7.19</ecNumber>
    </recommendedName>
</protein>
<evidence type="ECO:0000256" key="5">
    <source>
        <dbReference type="ARBA" id="ARBA00022679"/>
    </source>
</evidence>
<dbReference type="Gene3D" id="3.30.460.10">
    <property type="entry name" value="Beta Polymerase, domain 2"/>
    <property type="match status" value="1"/>
</dbReference>
<feature type="domain" description="PAP-associated" evidence="9">
    <location>
        <begin position="317"/>
        <end position="375"/>
    </location>
</feature>
<dbReference type="EC" id="2.7.7.19" evidence="4"/>
<evidence type="ECO:0000256" key="1">
    <source>
        <dbReference type="ARBA" id="ARBA00001936"/>
    </source>
</evidence>
<keyword evidence="5" id="KW-0808">Transferase</keyword>
<keyword evidence="6" id="KW-0479">Metal-binding</keyword>
<feature type="non-terminal residue" evidence="11">
    <location>
        <position position="409"/>
    </location>
</feature>
<evidence type="ECO:0000256" key="6">
    <source>
        <dbReference type="ARBA" id="ARBA00022723"/>
    </source>
</evidence>
<dbReference type="PANTHER" id="PTHR12271:SF113">
    <property type="entry name" value="POLY(A) RNA POLYMERASE CID11"/>
    <property type="match status" value="1"/>
</dbReference>
<dbReference type="GO" id="GO:1990817">
    <property type="term" value="F:poly(A) RNA polymerase activity"/>
    <property type="evidence" value="ECO:0007669"/>
    <property type="project" value="UniProtKB-EC"/>
</dbReference>
<dbReference type="AlphaFoldDB" id="A0AAD5X2L5"/>
<gene>
    <name evidence="11" type="ORF">HK097_011248</name>
</gene>
<dbReference type="InterPro" id="IPR002058">
    <property type="entry name" value="PAP_assoc"/>
</dbReference>
<comment type="cofactor">
    <cofactor evidence="2">
        <name>Mg(2+)</name>
        <dbReference type="ChEBI" id="CHEBI:18420"/>
    </cofactor>
</comment>
<dbReference type="EMBL" id="JADGJD010000906">
    <property type="protein sequence ID" value="KAJ3047747.1"/>
    <property type="molecule type" value="Genomic_DNA"/>
</dbReference>
<dbReference type="SUPFAM" id="SSF81301">
    <property type="entry name" value="Nucleotidyltransferase"/>
    <property type="match status" value="1"/>
</dbReference>
<evidence type="ECO:0000256" key="3">
    <source>
        <dbReference type="ARBA" id="ARBA00008593"/>
    </source>
</evidence>
<dbReference type="GO" id="GO:0031123">
    <property type="term" value="P:RNA 3'-end processing"/>
    <property type="evidence" value="ECO:0007669"/>
    <property type="project" value="TreeGrafter"/>
</dbReference>
<feature type="region of interest" description="Disordered" evidence="8">
    <location>
        <begin position="14"/>
        <end position="33"/>
    </location>
</feature>
<dbReference type="Proteomes" id="UP001212841">
    <property type="component" value="Unassembled WGS sequence"/>
</dbReference>
<keyword evidence="12" id="KW-1185">Reference proteome</keyword>
<dbReference type="SUPFAM" id="SSF81631">
    <property type="entry name" value="PAP/OAS1 substrate-binding domain"/>
    <property type="match status" value="1"/>
</dbReference>
<dbReference type="Gene3D" id="1.10.1410.10">
    <property type="match status" value="1"/>
</dbReference>
<dbReference type="InterPro" id="IPR054708">
    <property type="entry name" value="MTPAP-like_central"/>
</dbReference>
<comment type="cofactor">
    <cofactor evidence="1">
        <name>Mn(2+)</name>
        <dbReference type="ChEBI" id="CHEBI:29035"/>
    </cofactor>
</comment>
<sequence>MAASAGVNGVVNGVSSVEDDLPPPQDVSLPVKPGGVERFSEILREAEIENGYNGRSKTIPSNLLKHPAKVDVSDHLAENQETSLTFQINDKFQQLQPAPDTAQLRARFCAKIQRILDEAWPGKEIEAHLFGSSINGLGTISSDVDICLTTPWQDKGQGVSNMNILGMVLRKHGMTKVYTVGKAKVPICKFFDPEYHLSCDVNVNNTIALRNTILIKMYVEIDPRVKPLMMVIKHWTRRRVLNDAAKGGTLSSYCWVMMVIFFLQTRPIPILPCLHEMYLDRLRNGEKVERVVVDGVDCSFHEDITTVRDYGIRNHETLGALFFAFFRLFAVVFDYDNSVVSVRHGRYLTKEEKGWNVDVERMCRWFCVEEPFNPQRNLANSADGVSVAGLRKEFERAVGILARGGDLEE</sequence>
<name>A0AAD5X2L5_9FUNG</name>
<comment type="caution">
    <text evidence="11">The sequence shown here is derived from an EMBL/GenBank/DDBJ whole genome shotgun (WGS) entry which is preliminary data.</text>
</comment>
<evidence type="ECO:0000313" key="12">
    <source>
        <dbReference type="Proteomes" id="UP001212841"/>
    </source>
</evidence>
<evidence type="ECO:0000256" key="7">
    <source>
        <dbReference type="ARBA" id="ARBA00022842"/>
    </source>
</evidence>
<dbReference type="GO" id="GO:0046872">
    <property type="term" value="F:metal ion binding"/>
    <property type="evidence" value="ECO:0007669"/>
    <property type="project" value="UniProtKB-KW"/>
</dbReference>
<comment type="similarity">
    <text evidence="3">Belongs to the DNA polymerase type-B-like family.</text>
</comment>
<dbReference type="PANTHER" id="PTHR12271">
    <property type="entry name" value="POLY A POLYMERASE CID PAP -RELATED"/>
    <property type="match status" value="1"/>
</dbReference>
<dbReference type="CDD" id="cd05402">
    <property type="entry name" value="NT_PAP_TUTase"/>
    <property type="match status" value="1"/>
</dbReference>
<feature type="domain" description="Poly(A) RNA polymerase mitochondrial-like central palm" evidence="10">
    <location>
        <begin position="85"/>
        <end position="219"/>
    </location>
</feature>
<proteinExistence type="inferred from homology"/>
<evidence type="ECO:0000256" key="4">
    <source>
        <dbReference type="ARBA" id="ARBA00012388"/>
    </source>
</evidence>
<accession>A0AAD5X2L5</accession>
<dbReference type="Pfam" id="PF22600">
    <property type="entry name" value="MTPAP-like_central"/>
    <property type="match status" value="1"/>
</dbReference>
<evidence type="ECO:0000256" key="8">
    <source>
        <dbReference type="SAM" id="MobiDB-lite"/>
    </source>
</evidence>
<keyword evidence="7" id="KW-0460">Magnesium</keyword>
<organism evidence="11 12">
    <name type="scientific">Rhizophlyctis rosea</name>
    <dbReference type="NCBI Taxonomy" id="64517"/>
    <lineage>
        <taxon>Eukaryota</taxon>
        <taxon>Fungi</taxon>
        <taxon>Fungi incertae sedis</taxon>
        <taxon>Chytridiomycota</taxon>
        <taxon>Chytridiomycota incertae sedis</taxon>
        <taxon>Chytridiomycetes</taxon>
        <taxon>Rhizophlyctidales</taxon>
        <taxon>Rhizophlyctidaceae</taxon>
        <taxon>Rhizophlyctis</taxon>
    </lineage>
</organism>
<evidence type="ECO:0000259" key="10">
    <source>
        <dbReference type="Pfam" id="PF22600"/>
    </source>
</evidence>
<dbReference type="GO" id="GO:0010605">
    <property type="term" value="P:negative regulation of macromolecule metabolic process"/>
    <property type="evidence" value="ECO:0007669"/>
    <property type="project" value="UniProtKB-ARBA"/>
</dbReference>
<dbReference type="Pfam" id="PF03828">
    <property type="entry name" value="PAP_assoc"/>
    <property type="match status" value="1"/>
</dbReference>
<dbReference type="InterPro" id="IPR043519">
    <property type="entry name" value="NT_sf"/>
</dbReference>
<evidence type="ECO:0000256" key="2">
    <source>
        <dbReference type="ARBA" id="ARBA00001946"/>
    </source>
</evidence>
<evidence type="ECO:0000313" key="11">
    <source>
        <dbReference type="EMBL" id="KAJ3047747.1"/>
    </source>
</evidence>
<reference evidence="11" key="1">
    <citation type="submission" date="2020-05" db="EMBL/GenBank/DDBJ databases">
        <title>Phylogenomic resolution of chytrid fungi.</title>
        <authorList>
            <person name="Stajich J.E."/>
            <person name="Amses K."/>
            <person name="Simmons R."/>
            <person name="Seto K."/>
            <person name="Myers J."/>
            <person name="Bonds A."/>
            <person name="Quandt C.A."/>
            <person name="Barry K."/>
            <person name="Liu P."/>
            <person name="Grigoriev I."/>
            <person name="Longcore J.E."/>
            <person name="James T.Y."/>
        </authorList>
    </citation>
    <scope>NUCLEOTIDE SEQUENCE</scope>
    <source>
        <strain evidence="11">JEL0318</strain>
    </source>
</reference>
<evidence type="ECO:0000259" key="9">
    <source>
        <dbReference type="Pfam" id="PF03828"/>
    </source>
</evidence>